<evidence type="ECO:0000256" key="2">
    <source>
        <dbReference type="ARBA" id="ARBA00022485"/>
    </source>
</evidence>
<proteinExistence type="predicted"/>
<evidence type="ECO:0000259" key="9">
    <source>
        <dbReference type="PROSITE" id="PS51918"/>
    </source>
</evidence>
<keyword evidence="2" id="KW-0004">4Fe-4S</keyword>
<dbReference type="SMART" id="SM00729">
    <property type="entry name" value="Elp3"/>
    <property type="match status" value="1"/>
</dbReference>
<evidence type="ECO:0000256" key="4">
    <source>
        <dbReference type="ARBA" id="ARBA00022679"/>
    </source>
</evidence>
<accession>A0A2T5VFT6</accession>
<dbReference type="GO" id="GO:0003824">
    <property type="term" value="F:catalytic activity"/>
    <property type="evidence" value="ECO:0007669"/>
    <property type="project" value="InterPro"/>
</dbReference>
<keyword evidence="11" id="KW-1185">Reference proteome</keyword>
<dbReference type="InterPro" id="IPR034466">
    <property type="entry name" value="Methyltransferase_Class_B"/>
</dbReference>
<dbReference type="SFLD" id="SFLDS00029">
    <property type="entry name" value="Radical_SAM"/>
    <property type="match status" value="1"/>
</dbReference>
<protein>
    <submittedName>
        <fullName evidence="10">Radical SAM superfamily enzyme YgiQ (UPF0313 family)</fullName>
    </submittedName>
</protein>
<dbReference type="Gene3D" id="3.80.30.20">
    <property type="entry name" value="tm_1862 like domain"/>
    <property type="match status" value="1"/>
</dbReference>
<dbReference type="SFLD" id="SFLDG01082">
    <property type="entry name" value="B12-binding_domain_containing"/>
    <property type="match status" value="1"/>
</dbReference>
<dbReference type="PROSITE" id="PS01278">
    <property type="entry name" value="MTTASE_RADICAL"/>
    <property type="match status" value="1"/>
</dbReference>
<dbReference type="Proteomes" id="UP000244081">
    <property type="component" value="Unassembled WGS sequence"/>
</dbReference>
<dbReference type="EMBL" id="QAYG01000001">
    <property type="protein sequence ID" value="PTW62586.1"/>
    <property type="molecule type" value="Genomic_DNA"/>
</dbReference>
<dbReference type="AlphaFoldDB" id="A0A2T5VFT6"/>
<dbReference type="InterPro" id="IPR023404">
    <property type="entry name" value="rSAM_horseshoe"/>
</dbReference>
<name>A0A2T5VFT6_9HYPH</name>
<dbReference type="SUPFAM" id="SSF102114">
    <property type="entry name" value="Radical SAM enzymes"/>
    <property type="match status" value="1"/>
</dbReference>
<dbReference type="GO" id="GO:0051539">
    <property type="term" value="F:4 iron, 4 sulfur cluster binding"/>
    <property type="evidence" value="ECO:0007669"/>
    <property type="project" value="UniProtKB-KW"/>
</dbReference>
<dbReference type="OrthoDB" id="9801424at2"/>
<dbReference type="Pfam" id="PF13282">
    <property type="entry name" value="DUF4070"/>
    <property type="match status" value="1"/>
</dbReference>
<evidence type="ECO:0000256" key="1">
    <source>
        <dbReference type="ARBA" id="ARBA00001966"/>
    </source>
</evidence>
<keyword evidence="7" id="KW-0408">Iron</keyword>
<evidence type="ECO:0000256" key="6">
    <source>
        <dbReference type="ARBA" id="ARBA00022723"/>
    </source>
</evidence>
<dbReference type="SFLD" id="SFLDG01123">
    <property type="entry name" value="methyltransferase_(Class_B)"/>
    <property type="match status" value="1"/>
</dbReference>
<dbReference type="PANTHER" id="PTHR43409:SF7">
    <property type="entry name" value="BLL1977 PROTEIN"/>
    <property type="match status" value="1"/>
</dbReference>
<reference evidence="10 11" key="1">
    <citation type="submission" date="2018-04" db="EMBL/GenBank/DDBJ databases">
        <title>Genomic Encyclopedia of Archaeal and Bacterial Type Strains, Phase II (KMG-II): from individual species to whole genera.</title>
        <authorList>
            <person name="Goeker M."/>
        </authorList>
    </citation>
    <scope>NUCLEOTIDE SEQUENCE [LARGE SCALE GENOMIC DNA]</scope>
    <source>
        <strain evidence="10 11">DSM 23382</strain>
    </source>
</reference>
<comment type="cofactor">
    <cofactor evidence="1">
        <name>[4Fe-4S] cluster</name>
        <dbReference type="ChEBI" id="CHEBI:49883"/>
    </cofactor>
</comment>
<keyword evidence="4" id="KW-0808">Transferase</keyword>
<dbReference type="RefSeq" id="WP_107988136.1">
    <property type="nucleotide sequence ID" value="NZ_QAYG01000001.1"/>
</dbReference>
<organism evidence="10 11">
    <name type="scientific">Breoghania corrubedonensis</name>
    <dbReference type="NCBI Taxonomy" id="665038"/>
    <lineage>
        <taxon>Bacteria</taxon>
        <taxon>Pseudomonadati</taxon>
        <taxon>Pseudomonadota</taxon>
        <taxon>Alphaproteobacteria</taxon>
        <taxon>Hyphomicrobiales</taxon>
        <taxon>Stappiaceae</taxon>
        <taxon>Breoghania</taxon>
    </lineage>
</organism>
<keyword evidence="6" id="KW-0479">Metal-binding</keyword>
<dbReference type="GO" id="GO:0005829">
    <property type="term" value="C:cytosol"/>
    <property type="evidence" value="ECO:0007669"/>
    <property type="project" value="TreeGrafter"/>
</dbReference>
<dbReference type="InterPro" id="IPR020612">
    <property type="entry name" value="Methylthiotransferase_CS"/>
</dbReference>
<dbReference type="Pfam" id="PF04055">
    <property type="entry name" value="Radical_SAM"/>
    <property type="match status" value="1"/>
</dbReference>
<dbReference type="Gene3D" id="3.40.50.280">
    <property type="entry name" value="Cobalamin-binding domain"/>
    <property type="match status" value="1"/>
</dbReference>
<dbReference type="PANTHER" id="PTHR43409">
    <property type="entry name" value="ANAEROBIC MAGNESIUM-PROTOPORPHYRIN IX MONOMETHYL ESTER CYCLASE-RELATED"/>
    <property type="match status" value="1"/>
</dbReference>
<keyword evidence="3" id="KW-0489">Methyltransferase</keyword>
<keyword evidence="5" id="KW-0949">S-adenosyl-L-methionine</keyword>
<dbReference type="InterPro" id="IPR006638">
    <property type="entry name" value="Elp3/MiaA/NifB-like_rSAM"/>
</dbReference>
<evidence type="ECO:0000313" key="11">
    <source>
        <dbReference type="Proteomes" id="UP000244081"/>
    </source>
</evidence>
<dbReference type="InterPro" id="IPR058240">
    <property type="entry name" value="rSAM_sf"/>
</dbReference>
<evidence type="ECO:0000256" key="5">
    <source>
        <dbReference type="ARBA" id="ARBA00022691"/>
    </source>
</evidence>
<comment type="caution">
    <text evidence="10">The sequence shown here is derived from an EMBL/GenBank/DDBJ whole genome shotgun (WGS) entry which is preliminary data.</text>
</comment>
<gene>
    <name evidence="10" type="ORF">C8N35_101632</name>
</gene>
<evidence type="ECO:0000256" key="3">
    <source>
        <dbReference type="ARBA" id="ARBA00022603"/>
    </source>
</evidence>
<feature type="domain" description="Radical SAM core" evidence="9">
    <location>
        <begin position="162"/>
        <end position="400"/>
    </location>
</feature>
<sequence>MKFLLVAPRYETDNEQVSPLNAFDASIGGYEMNPSTAIATIAAMAPAGIDVELCNEVTQPLDFDSDADFIGVTANVGQAKRALWIADEFRSRGKPVVMGGPHVTLAPEVFRDHCDCMFTGELEAVADRFFADMATGTLKPHYNGPGIDLTASPAPRWDLYPTDRLATGIVQTSRGCPFTCNFCDVIQYLGNRQRYKSVGQVMDEIRQLYDLGFASIMITDDNFSANRKKSTEILAAIEEWNGAEGRDFVTFQTQLSVNMTKHESMLSACYRAGLLTAYMGIESDDPAALDECDKRPNKGFDLIRQCETSIKAGVRVEAAFIVGFDSDNLSAFERQFRFAMALPIGTPRISPLVAPISTPLFDDMRAAGRLINDDSFGPCHFTSNFQPAQMSRAELYIGLRWLISSLYHPDNFFFRVERLADMLAPPPWIARGLKQKRAPRPAVARMTSALLKEAMMMDWDVRALIDRTLELARTRPENGWAISEILFRYLAILSNLTKTGMFDMTWGEMAAPPFERGYSDHRLESIRREEALAA</sequence>
<dbReference type="GO" id="GO:0046872">
    <property type="term" value="F:metal ion binding"/>
    <property type="evidence" value="ECO:0007669"/>
    <property type="project" value="UniProtKB-KW"/>
</dbReference>
<keyword evidence="8" id="KW-0411">Iron-sulfur</keyword>
<evidence type="ECO:0000256" key="8">
    <source>
        <dbReference type="ARBA" id="ARBA00023014"/>
    </source>
</evidence>
<dbReference type="InterPro" id="IPR025274">
    <property type="entry name" value="DUF4070"/>
</dbReference>
<evidence type="ECO:0000313" key="10">
    <source>
        <dbReference type="EMBL" id="PTW62586.1"/>
    </source>
</evidence>
<dbReference type="PROSITE" id="PS51918">
    <property type="entry name" value="RADICAL_SAM"/>
    <property type="match status" value="1"/>
</dbReference>
<dbReference type="InterPro" id="IPR051198">
    <property type="entry name" value="BchE-like"/>
</dbReference>
<dbReference type="InterPro" id="IPR007197">
    <property type="entry name" value="rSAM"/>
</dbReference>
<evidence type="ECO:0000256" key="7">
    <source>
        <dbReference type="ARBA" id="ARBA00023004"/>
    </source>
</evidence>